<dbReference type="Pfam" id="PF02518">
    <property type="entry name" value="HATPase_c"/>
    <property type="match status" value="1"/>
</dbReference>
<protein>
    <recommendedName>
        <fullName evidence="2">histidine kinase</fullName>
        <ecNumber evidence="2">2.7.13.3</ecNumber>
    </recommendedName>
</protein>
<keyword evidence="6 10" id="KW-0418">Kinase</keyword>
<evidence type="ECO:0000256" key="2">
    <source>
        <dbReference type="ARBA" id="ARBA00012438"/>
    </source>
</evidence>
<evidence type="ECO:0000256" key="8">
    <source>
        <dbReference type="ARBA" id="ARBA00023012"/>
    </source>
</evidence>
<dbReference type="GO" id="GO:0000155">
    <property type="term" value="F:phosphorelay sensor kinase activity"/>
    <property type="evidence" value="ECO:0007669"/>
    <property type="project" value="InterPro"/>
</dbReference>
<dbReference type="SUPFAM" id="SSF47384">
    <property type="entry name" value="Homodimeric domain of signal transducing histidine kinase"/>
    <property type="match status" value="1"/>
</dbReference>
<comment type="catalytic activity">
    <reaction evidence="1">
        <text>ATP + protein L-histidine = ADP + protein N-phospho-L-histidine.</text>
        <dbReference type="EC" id="2.7.13.3"/>
    </reaction>
</comment>
<dbReference type="Gene3D" id="3.30.565.10">
    <property type="entry name" value="Histidine kinase-like ATPase, C-terminal domain"/>
    <property type="match status" value="1"/>
</dbReference>
<keyword evidence="7" id="KW-0067">ATP-binding</keyword>
<dbReference type="CDD" id="cd00082">
    <property type="entry name" value="HisKA"/>
    <property type="match status" value="1"/>
</dbReference>
<dbReference type="Gene3D" id="1.10.287.130">
    <property type="match status" value="1"/>
</dbReference>
<dbReference type="InterPro" id="IPR003594">
    <property type="entry name" value="HATPase_dom"/>
</dbReference>
<evidence type="ECO:0000256" key="6">
    <source>
        <dbReference type="ARBA" id="ARBA00022777"/>
    </source>
</evidence>
<evidence type="ECO:0000256" key="3">
    <source>
        <dbReference type="ARBA" id="ARBA00022553"/>
    </source>
</evidence>
<dbReference type="InterPro" id="IPR036890">
    <property type="entry name" value="HATPase_C_sf"/>
</dbReference>
<dbReference type="EMBL" id="CP155620">
    <property type="protein sequence ID" value="XBJ29972.1"/>
    <property type="molecule type" value="Genomic_DNA"/>
</dbReference>
<dbReference type="PROSITE" id="PS50109">
    <property type="entry name" value="HIS_KIN"/>
    <property type="match status" value="1"/>
</dbReference>
<dbReference type="Pfam" id="PF00512">
    <property type="entry name" value="HisKA"/>
    <property type="match status" value="1"/>
</dbReference>
<evidence type="ECO:0000313" key="10">
    <source>
        <dbReference type="EMBL" id="XBJ29972.1"/>
    </source>
</evidence>
<dbReference type="InterPro" id="IPR003661">
    <property type="entry name" value="HisK_dim/P_dom"/>
</dbReference>
<dbReference type="InterPro" id="IPR005467">
    <property type="entry name" value="His_kinase_dom"/>
</dbReference>
<keyword evidence="8" id="KW-0902">Two-component regulatory system</keyword>
<dbReference type="SUPFAM" id="SSF55874">
    <property type="entry name" value="ATPase domain of HSP90 chaperone/DNA topoisomerase II/histidine kinase"/>
    <property type="match status" value="1"/>
</dbReference>
<evidence type="ECO:0000256" key="7">
    <source>
        <dbReference type="ARBA" id="ARBA00022840"/>
    </source>
</evidence>
<keyword evidence="4" id="KW-0808">Transferase</keyword>
<dbReference type="PANTHER" id="PTHR43065">
    <property type="entry name" value="SENSOR HISTIDINE KINASE"/>
    <property type="match status" value="1"/>
</dbReference>
<dbReference type="RefSeq" id="WP_134239098.1">
    <property type="nucleotide sequence ID" value="NZ_CP155620.1"/>
</dbReference>
<keyword evidence="3" id="KW-0597">Phosphoprotein</keyword>
<evidence type="ECO:0000256" key="4">
    <source>
        <dbReference type="ARBA" id="ARBA00022679"/>
    </source>
</evidence>
<dbReference type="CDD" id="cd00075">
    <property type="entry name" value="HATPase"/>
    <property type="match status" value="1"/>
</dbReference>
<dbReference type="SMART" id="SM00387">
    <property type="entry name" value="HATPase_c"/>
    <property type="match status" value="1"/>
</dbReference>
<evidence type="ECO:0000256" key="1">
    <source>
        <dbReference type="ARBA" id="ARBA00000085"/>
    </source>
</evidence>
<dbReference type="PANTHER" id="PTHR43065:SF10">
    <property type="entry name" value="PEROXIDE STRESS-ACTIVATED HISTIDINE KINASE MAK3"/>
    <property type="match status" value="1"/>
</dbReference>
<dbReference type="EC" id="2.7.13.3" evidence="2"/>
<organism evidence="10">
    <name type="scientific">Campylobacter sp. CCS1377</name>
    <dbReference type="NCBI Taxonomy" id="3158229"/>
    <lineage>
        <taxon>Bacteria</taxon>
        <taxon>Pseudomonadati</taxon>
        <taxon>Campylobacterota</taxon>
        <taxon>Epsilonproteobacteria</taxon>
        <taxon>Campylobacterales</taxon>
        <taxon>Campylobacteraceae</taxon>
        <taxon>Campylobacter</taxon>
    </lineage>
</organism>
<dbReference type="InterPro" id="IPR004358">
    <property type="entry name" value="Sig_transdc_His_kin-like_C"/>
</dbReference>
<dbReference type="SMART" id="SM00388">
    <property type="entry name" value="HisKA"/>
    <property type="match status" value="1"/>
</dbReference>
<dbReference type="PRINTS" id="PR00344">
    <property type="entry name" value="BCTRLSENSOR"/>
</dbReference>
<evidence type="ECO:0000259" key="9">
    <source>
        <dbReference type="PROSITE" id="PS50109"/>
    </source>
</evidence>
<evidence type="ECO:0000256" key="5">
    <source>
        <dbReference type="ARBA" id="ARBA00022741"/>
    </source>
</evidence>
<dbReference type="AlphaFoldDB" id="A0AAU7EB27"/>
<feature type="domain" description="Histidine kinase" evidence="9">
    <location>
        <begin position="137"/>
        <end position="339"/>
    </location>
</feature>
<dbReference type="GO" id="GO:0005524">
    <property type="term" value="F:ATP binding"/>
    <property type="evidence" value="ECO:0007669"/>
    <property type="project" value="UniProtKB-KW"/>
</dbReference>
<sequence>MDENILKSLDSNEKEILQQGLKSLIEQSYVIENEYKQLNESYMSLMQTFNEIIEVLPSALWVLDQNRNILLQNQAALKNTQLLKTIDLTKDQELEFGGSFYTVKIISQDKKTIVLATDISNEKRKERLVSMGSVAAHLAHEIRNPIGSISLLSSTLFARTELKNKHIVLEMQKAIARVERIVNSTLLFTKGVHINTATFNLLELKEECEQAINTYNFSSDIDFEFTFLDLQINADKNLLSLVLQNLIYNAIDAIEEIEIKDPKIHITTSLKEDNLYMQIYDNGCEIKDEKIVFEAFKTTKLKGNGLGLSLSKEIIKAHKGKLGFEKNPKNFYFILPLES</sequence>
<name>A0AAU7EB27_9BACT</name>
<proteinExistence type="predicted"/>
<dbReference type="InterPro" id="IPR036097">
    <property type="entry name" value="HisK_dim/P_sf"/>
</dbReference>
<accession>A0AAU7EB27</accession>
<gene>
    <name evidence="10" type="ORF">AAH949_03830</name>
</gene>
<reference evidence="10" key="1">
    <citation type="submission" date="2024-05" db="EMBL/GenBank/DDBJ databases">
        <title>Campylobacter coli isolated from environmental waters in Slovenia.</title>
        <authorList>
            <person name="Zautner A.E."/>
            <person name="Bunk B."/>
            <person name="Riedel T."/>
            <person name="Sproeer C."/>
        </authorList>
    </citation>
    <scope>NUCLEOTIDE SEQUENCE</scope>
    <source>
        <strain evidence="10">CCS1377</strain>
    </source>
</reference>
<keyword evidence="5" id="KW-0547">Nucleotide-binding</keyword>